<dbReference type="Gene3D" id="1.10.287.1490">
    <property type="match status" value="1"/>
</dbReference>
<feature type="coiled-coil region" evidence="1">
    <location>
        <begin position="41"/>
        <end position="138"/>
    </location>
</feature>
<dbReference type="PROSITE" id="PS51257">
    <property type="entry name" value="PROKAR_LIPOPROTEIN"/>
    <property type="match status" value="1"/>
</dbReference>
<sequence length="275" mass="30357">MTKKRFLCCLCLAIFTAVSLFGFTACGNGSSYDDSALIDRIEALEDQITQQGETIKNQQDTIDEQDETIKNQAASISVLQNSITELQTAKTKLEEQITSLENDNTANKTDIQTLKTKVEALEAANANFQQQLAALDTSSDTFADDLAELTSNYNSLTASVQNAAHIERVVVTKENIETNPLIKDVRIYSTISSKTGTVSLTTSIHYNAVFFPYHLAVCKVNLTYEENRYDYSVPIVKENADESGKVSGSYTTDIKPTDISAVTADWIEIVLYKLT</sequence>
<feature type="signal peptide" evidence="2">
    <location>
        <begin position="1"/>
        <end position="27"/>
    </location>
</feature>
<evidence type="ECO:0000313" key="3">
    <source>
        <dbReference type="EMBL" id="HIX07722.1"/>
    </source>
</evidence>
<dbReference type="Proteomes" id="UP000824204">
    <property type="component" value="Unassembled WGS sequence"/>
</dbReference>
<comment type="caution">
    <text evidence="3">The sequence shown here is derived from an EMBL/GenBank/DDBJ whole genome shotgun (WGS) entry which is preliminary data.</text>
</comment>
<evidence type="ECO:0000256" key="1">
    <source>
        <dbReference type="SAM" id="Coils"/>
    </source>
</evidence>
<reference evidence="3" key="1">
    <citation type="journal article" date="2021" name="PeerJ">
        <title>Extensive microbial diversity within the chicken gut microbiome revealed by metagenomics and culture.</title>
        <authorList>
            <person name="Gilroy R."/>
            <person name="Ravi A."/>
            <person name="Getino M."/>
            <person name="Pursley I."/>
            <person name="Horton D.L."/>
            <person name="Alikhan N.F."/>
            <person name="Baker D."/>
            <person name="Gharbi K."/>
            <person name="Hall N."/>
            <person name="Watson M."/>
            <person name="Adriaenssens E.M."/>
            <person name="Foster-Nyarko E."/>
            <person name="Jarju S."/>
            <person name="Secka A."/>
            <person name="Antonio M."/>
            <person name="Oren A."/>
            <person name="Chaudhuri R.R."/>
            <person name="La Ragione R."/>
            <person name="Hildebrand F."/>
            <person name="Pallen M.J."/>
        </authorList>
    </citation>
    <scope>NUCLEOTIDE SEQUENCE</scope>
    <source>
        <strain evidence="3">811</strain>
    </source>
</reference>
<proteinExistence type="predicted"/>
<organism evidence="3 4">
    <name type="scientific">Candidatus Borkfalkia faecipullorum</name>
    <dbReference type="NCBI Taxonomy" id="2838510"/>
    <lineage>
        <taxon>Bacteria</taxon>
        <taxon>Bacillati</taxon>
        <taxon>Bacillota</taxon>
        <taxon>Clostridia</taxon>
        <taxon>Christensenellales</taxon>
        <taxon>Christensenellaceae</taxon>
        <taxon>Candidatus Borkfalkia</taxon>
    </lineage>
</organism>
<gene>
    <name evidence="3" type="ORF">H9741_04580</name>
</gene>
<dbReference type="AlphaFoldDB" id="A0A9D2AGB2"/>
<evidence type="ECO:0000313" key="4">
    <source>
        <dbReference type="Proteomes" id="UP000824204"/>
    </source>
</evidence>
<accession>A0A9D2AGB2</accession>
<keyword evidence="2" id="KW-0732">Signal</keyword>
<evidence type="ECO:0000256" key="2">
    <source>
        <dbReference type="SAM" id="SignalP"/>
    </source>
</evidence>
<keyword evidence="1" id="KW-0175">Coiled coil</keyword>
<feature type="chain" id="PRO_5039044054" evidence="2">
    <location>
        <begin position="28"/>
        <end position="275"/>
    </location>
</feature>
<reference evidence="3" key="2">
    <citation type="submission" date="2021-04" db="EMBL/GenBank/DDBJ databases">
        <authorList>
            <person name="Gilroy R."/>
        </authorList>
    </citation>
    <scope>NUCLEOTIDE SEQUENCE</scope>
    <source>
        <strain evidence="3">811</strain>
    </source>
</reference>
<protein>
    <submittedName>
        <fullName evidence="3">Uncharacterized protein</fullName>
    </submittedName>
</protein>
<dbReference type="EMBL" id="DXFX01000057">
    <property type="protein sequence ID" value="HIX07722.1"/>
    <property type="molecule type" value="Genomic_DNA"/>
</dbReference>
<name>A0A9D2AGB2_9FIRM</name>